<dbReference type="Gene3D" id="2.120.10.30">
    <property type="entry name" value="TolB, C-terminal domain"/>
    <property type="match status" value="3"/>
</dbReference>
<comment type="subcellular location">
    <subcellularLocation>
        <location evidence="1">Vacuole</location>
    </subcellularLocation>
</comment>
<keyword evidence="8" id="KW-1185">Reference proteome</keyword>
<feature type="domain" description="Strictosidine synthase conserved region" evidence="6">
    <location>
        <begin position="155"/>
        <end position="233"/>
    </location>
</feature>
<gene>
    <name evidence="7" type="ORF">Tco_0656629</name>
</gene>
<keyword evidence="5" id="KW-1133">Transmembrane helix</keyword>
<keyword evidence="3" id="KW-0926">Vacuole</keyword>
<sequence length="570" mass="61644">MNCKKHLNGYMLINRSIVQNSSTAPYTYLNMATPKLPTMLLSILVACLCVFDTVVFGHFKYDLPTGVTGPESAAFGRFGVLPSDGPFTTATDGRSMKWQGSSIGFVDFAYTSSTRSNQFCDGATDPDKGPICGRPLALSFQRSIGLLYIANAYFGDVYLTDAGLTYEIRNTTQPGFQPDSTGRFLRYNIVAKQVSILLSGLLGGGGPAVSSDGRFVLVPEYNGMRISEYWLAGPKTDTELLLNTAGNPRKITRAERFQEFGWQFLLETIHKHLSLYLKEFGSIQMGSCCKQFHLLHNTSIKLAVVSGQFNIFSKYDLPTGVSGPESAAFGALSEGPFTTVTDGRIMKWLGSHIGFVDFAYTTSTRSKKLCDGTTDPDLGPVCGRPLALRYQHSTGLLYIVDAYIGLLVVGPIGGLATPLVGGFKYLTGVDVNLVNGDVYFIDASLTYELRNTTQPGFTADATGRLLRYNPVNKQVSVLLSGLNGGGGPAVSSDVRFVMVPERTGMRISKYWLAGPKANTAELLLNPSGNPNKINLPLLAATPIGVTAPKSSQGRVDMLCANKLDFEMARP</sequence>
<evidence type="ECO:0000256" key="1">
    <source>
        <dbReference type="ARBA" id="ARBA00004116"/>
    </source>
</evidence>
<evidence type="ECO:0000256" key="5">
    <source>
        <dbReference type="SAM" id="Phobius"/>
    </source>
</evidence>
<evidence type="ECO:0000256" key="4">
    <source>
        <dbReference type="ARBA" id="ARBA00023180"/>
    </source>
</evidence>
<organism evidence="7 8">
    <name type="scientific">Tanacetum coccineum</name>
    <dbReference type="NCBI Taxonomy" id="301880"/>
    <lineage>
        <taxon>Eukaryota</taxon>
        <taxon>Viridiplantae</taxon>
        <taxon>Streptophyta</taxon>
        <taxon>Embryophyta</taxon>
        <taxon>Tracheophyta</taxon>
        <taxon>Spermatophyta</taxon>
        <taxon>Magnoliopsida</taxon>
        <taxon>eudicotyledons</taxon>
        <taxon>Gunneridae</taxon>
        <taxon>Pentapetalae</taxon>
        <taxon>asterids</taxon>
        <taxon>campanulids</taxon>
        <taxon>Asterales</taxon>
        <taxon>Asteraceae</taxon>
        <taxon>Asteroideae</taxon>
        <taxon>Anthemideae</taxon>
        <taxon>Anthemidinae</taxon>
        <taxon>Tanacetum</taxon>
    </lineage>
</organism>
<keyword evidence="5" id="KW-0472">Membrane</keyword>
<evidence type="ECO:0000259" key="6">
    <source>
        <dbReference type="Pfam" id="PF03088"/>
    </source>
</evidence>
<dbReference type="PANTHER" id="PTHR10426">
    <property type="entry name" value="STRICTOSIDINE SYNTHASE-RELATED"/>
    <property type="match status" value="1"/>
</dbReference>
<name>A0ABQ4X9B2_9ASTR</name>
<evidence type="ECO:0000256" key="3">
    <source>
        <dbReference type="ARBA" id="ARBA00022554"/>
    </source>
</evidence>
<evidence type="ECO:0000313" key="7">
    <source>
        <dbReference type="EMBL" id="GJS61845.1"/>
    </source>
</evidence>
<evidence type="ECO:0000313" key="8">
    <source>
        <dbReference type="Proteomes" id="UP001151760"/>
    </source>
</evidence>
<protein>
    <submittedName>
        <fullName evidence="7">Strictosidine synthase-like 11-like protein</fullName>
    </submittedName>
</protein>
<dbReference type="Proteomes" id="UP001151760">
    <property type="component" value="Unassembled WGS sequence"/>
</dbReference>
<proteinExistence type="inferred from homology"/>
<dbReference type="PANTHER" id="PTHR10426:SF105">
    <property type="entry name" value="STRICTOSIDINE SYNTHASE-RELATED"/>
    <property type="match status" value="1"/>
</dbReference>
<dbReference type="SUPFAM" id="SSF63829">
    <property type="entry name" value="Calcium-dependent phosphotriesterase"/>
    <property type="match status" value="2"/>
</dbReference>
<dbReference type="InterPro" id="IPR018119">
    <property type="entry name" value="Strictosidine_synth_cons-reg"/>
</dbReference>
<comment type="caution">
    <text evidence="7">The sequence shown here is derived from an EMBL/GenBank/DDBJ whole genome shotgun (WGS) entry which is preliminary data.</text>
</comment>
<keyword evidence="4" id="KW-0325">Glycoprotein</keyword>
<evidence type="ECO:0000256" key="2">
    <source>
        <dbReference type="ARBA" id="ARBA00009191"/>
    </source>
</evidence>
<keyword evidence="5" id="KW-0812">Transmembrane</keyword>
<reference evidence="7" key="1">
    <citation type="journal article" date="2022" name="Int. J. Mol. Sci.">
        <title>Draft Genome of Tanacetum Coccineum: Genomic Comparison of Closely Related Tanacetum-Family Plants.</title>
        <authorList>
            <person name="Yamashiro T."/>
            <person name="Shiraishi A."/>
            <person name="Nakayama K."/>
            <person name="Satake H."/>
        </authorList>
    </citation>
    <scope>NUCLEOTIDE SEQUENCE</scope>
</reference>
<dbReference type="Pfam" id="PF03088">
    <property type="entry name" value="Str_synth"/>
    <property type="match status" value="2"/>
</dbReference>
<dbReference type="InterPro" id="IPR011042">
    <property type="entry name" value="6-blade_b-propeller_TolB-like"/>
</dbReference>
<accession>A0ABQ4X9B2</accession>
<feature type="domain" description="Strictosidine synthase conserved region" evidence="6">
    <location>
        <begin position="429"/>
        <end position="514"/>
    </location>
</feature>
<dbReference type="EMBL" id="BQNB010009319">
    <property type="protein sequence ID" value="GJS61845.1"/>
    <property type="molecule type" value="Genomic_DNA"/>
</dbReference>
<comment type="similarity">
    <text evidence="2">Belongs to the strictosidine synthase family.</text>
</comment>
<feature type="transmembrane region" description="Helical" evidence="5">
    <location>
        <begin position="39"/>
        <end position="59"/>
    </location>
</feature>
<reference evidence="7" key="2">
    <citation type="submission" date="2022-01" db="EMBL/GenBank/DDBJ databases">
        <authorList>
            <person name="Yamashiro T."/>
            <person name="Shiraishi A."/>
            <person name="Satake H."/>
            <person name="Nakayama K."/>
        </authorList>
    </citation>
    <scope>NUCLEOTIDE SEQUENCE</scope>
</reference>